<dbReference type="SUPFAM" id="SSF53098">
    <property type="entry name" value="Ribonuclease H-like"/>
    <property type="match status" value="1"/>
</dbReference>
<dbReference type="PANTHER" id="PTHR45749:SF21">
    <property type="entry name" value="DUF4371 DOMAIN-CONTAINING PROTEIN"/>
    <property type="match status" value="1"/>
</dbReference>
<sequence length="241" mass="27632">MKEIKKAKFFSVSMDSIFDLSRKEQISFIIQYVAVDRNINERLVALRDSPSTTGSNNWTVLWNENMRGEYKGLQSRINGKCPTATFIWCCAHRLNLIVTKAVGFRSDAVDLFGNLEALYNFISGSKKRVAYYETAQKKYSTTKQGRRLKRVLTTRWMSHDYALESVLNTCESVIGTLKYSKQIEGCDDHAAKHMAGYLMAPLNTILQNKDLDLLAAFGVICETQKNYKMLERMNLIYYLIA</sequence>
<dbReference type="AlphaFoldDB" id="A0A8B8GPU9"/>
<dbReference type="PANTHER" id="PTHR45749">
    <property type="match status" value="1"/>
</dbReference>
<dbReference type="GeneID" id="112693970"/>
<dbReference type="OrthoDB" id="6627081at2759"/>
<evidence type="ECO:0000313" key="1">
    <source>
        <dbReference type="Proteomes" id="UP000694846"/>
    </source>
</evidence>
<name>A0A8B8GPU9_9HEMI</name>
<proteinExistence type="predicted"/>
<gene>
    <name evidence="2" type="primary">LOC112693970</name>
</gene>
<reference evidence="2" key="1">
    <citation type="submission" date="2025-08" db="UniProtKB">
        <authorList>
            <consortium name="RefSeq"/>
        </authorList>
    </citation>
    <scope>IDENTIFICATION</scope>
    <source>
        <tissue evidence="2">Whole body</tissue>
    </source>
</reference>
<dbReference type="InterPro" id="IPR012337">
    <property type="entry name" value="RNaseH-like_sf"/>
</dbReference>
<dbReference type="RefSeq" id="XP_025425050.1">
    <property type="nucleotide sequence ID" value="XM_025569265.1"/>
</dbReference>
<dbReference type="Proteomes" id="UP000694846">
    <property type="component" value="Unplaced"/>
</dbReference>
<keyword evidence="1" id="KW-1185">Reference proteome</keyword>
<protein>
    <submittedName>
        <fullName evidence="2">Uncharacterized protein LOC112693970</fullName>
    </submittedName>
</protein>
<evidence type="ECO:0000313" key="2">
    <source>
        <dbReference type="RefSeq" id="XP_025425050.1"/>
    </source>
</evidence>
<accession>A0A8B8GPU9</accession>
<organism evidence="1 2">
    <name type="scientific">Sipha flava</name>
    <name type="common">yellow sugarcane aphid</name>
    <dbReference type="NCBI Taxonomy" id="143950"/>
    <lineage>
        <taxon>Eukaryota</taxon>
        <taxon>Metazoa</taxon>
        <taxon>Ecdysozoa</taxon>
        <taxon>Arthropoda</taxon>
        <taxon>Hexapoda</taxon>
        <taxon>Insecta</taxon>
        <taxon>Pterygota</taxon>
        <taxon>Neoptera</taxon>
        <taxon>Paraneoptera</taxon>
        <taxon>Hemiptera</taxon>
        <taxon>Sternorrhyncha</taxon>
        <taxon>Aphidomorpha</taxon>
        <taxon>Aphidoidea</taxon>
        <taxon>Aphididae</taxon>
        <taxon>Sipha</taxon>
    </lineage>
</organism>